<evidence type="ECO:0000256" key="4">
    <source>
        <dbReference type="ARBA" id="ARBA00022490"/>
    </source>
</evidence>
<dbReference type="Pfam" id="PF14240">
    <property type="entry name" value="YHYH"/>
    <property type="match status" value="1"/>
</dbReference>
<keyword evidence="5" id="KW-0802">TPR repeat</keyword>
<evidence type="ECO:0000256" key="8">
    <source>
        <dbReference type="ARBA" id="ARBA00025273"/>
    </source>
</evidence>
<organism evidence="12 13">
    <name type="scientific">Aphanomyces astaci</name>
    <name type="common">Crayfish plague agent</name>
    <dbReference type="NCBI Taxonomy" id="112090"/>
    <lineage>
        <taxon>Eukaryota</taxon>
        <taxon>Sar</taxon>
        <taxon>Stramenopiles</taxon>
        <taxon>Oomycota</taxon>
        <taxon>Saprolegniomycetes</taxon>
        <taxon>Saprolegniales</taxon>
        <taxon>Verrucalvaceae</taxon>
        <taxon>Aphanomyces</taxon>
    </lineage>
</organism>
<protein>
    <recommendedName>
        <fullName evidence="3">Centrosomal protein of 70 kDa</fullName>
    </recommendedName>
</protein>
<dbReference type="VEuPathDB" id="FungiDB:H257_17190"/>
<comment type="caution">
    <text evidence="12">The sequence shown here is derived from an EMBL/GenBank/DDBJ whole genome shotgun (WGS) entry which is preliminary data.</text>
</comment>
<feature type="domain" description="YHYH" evidence="11">
    <location>
        <begin position="4262"/>
        <end position="4365"/>
    </location>
</feature>
<feature type="coiled-coil region" evidence="9">
    <location>
        <begin position="5162"/>
        <end position="5196"/>
    </location>
</feature>
<keyword evidence="6 9" id="KW-0175">Coiled coil</keyword>
<evidence type="ECO:0000313" key="13">
    <source>
        <dbReference type="Proteomes" id="UP000285430"/>
    </source>
</evidence>
<evidence type="ECO:0000259" key="11">
    <source>
        <dbReference type="Pfam" id="PF14240"/>
    </source>
</evidence>
<comment type="subcellular location">
    <subcellularLocation>
        <location evidence="1">Cytoplasm</location>
        <location evidence="1">Cytoskeleton</location>
        <location evidence="1">Microtubule organizing center</location>
        <location evidence="1">Centrosome</location>
    </subcellularLocation>
</comment>
<reference evidence="12 13" key="1">
    <citation type="submission" date="2018-08" db="EMBL/GenBank/DDBJ databases">
        <title>Aphanomyces genome sequencing and annotation.</title>
        <authorList>
            <person name="Minardi D."/>
            <person name="Oidtmann B."/>
            <person name="Van Der Giezen M."/>
            <person name="Studholme D.J."/>
        </authorList>
    </citation>
    <scope>NUCLEOTIDE SEQUENCE [LARGE SCALE GENOMIC DNA]</scope>
    <source>
        <strain evidence="12 13">Da</strain>
    </source>
</reference>
<keyword evidence="4" id="KW-0963">Cytoplasm</keyword>
<gene>
    <name evidence="12" type="ORF">DYB37_001277</name>
</gene>
<dbReference type="PANTHER" id="PTHR14594">
    <property type="entry name" value="CENTROSOMAL PROTEIN OF 70 KDA"/>
    <property type="match status" value="1"/>
</dbReference>
<evidence type="ECO:0000256" key="9">
    <source>
        <dbReference type="SAM" id="Coils"/>
    </source>
</evidence>
<evidence type="ECO:0000256" key="1">
    <source>
        <dbReference type="ARBA" id="ARBA00004300"/>
    </source>
</evidence>
<evidence type="ECO:0000256" key="3">
    <source>
        <dbReference type="ARBA" id="ARBA00018408"/>
    </source>
</evidence>
<dbReference type="GO" id="GO:0043015">
    <property type="term" value="F:gamma-tubulin binding"/>
    <property type="evidence" value="ECO:0007669"/>
    <property type="project" value="InterPro"/>
</dbReference>
<dbReference type="GO" id="GO:0060271">
    <property type="term" value="P:cilium assembly"/>
    <property type="evidence" value="ECO:0007669"/>
    <property type="project" value="InterPro"/>
</dbReference>
<dbReference type="PANTHER" id="PTHR14594:SF1">
    <property type="entry name" value="CENTROSOMAL PROTEIN OF 70 KDA"/>
    <property type="match status" value="1"/>
</dbReference>
<name>A0A3R6Y0L7_APHAT</name>
<keyword evidence="10" id="KW-0732">Signal</keyword>
<evidence type="ECO:0000256" key="7">
    <source>
        <dbReference type="ARBA" id="ARBA00023212"/>
    </source>
</evidence>
<evidence type="ECO:0000256" key="2">
    <source>
        <dbReference type="ARBA" id="ARBA00011832"/>
    </source>
</evidence>
<dbReference type="Proteomes" id="UP000285430">
    <property type="component" value="Unassembled WGS sequence"/>
</dbReference>
<comment type="function">
    <text evidence="8">Plays a role in the organization of both preexisting and nascent microtubules in interphase cells. During mitosis, required for the organization and orientation of the mitotic spindle.</text>
</comment>
<feature type="coiled-coil region" evidence="9">
    <location>
        <begin position="5282"/>
        <end position="5337"/>
    </location>
</feature>
<feature type="signal peptide" evidence="10">
    <location>
        <begin position="1"/>
        <end position="38"/>
    </location>
</feature>
<feature type="chain" id="PRO_5018549662" description="Centrosomal protein of 70 kDa" evidence="10">
    <location>
        <begin position="39"/>
        <end position="5573"/>
    </location>
</feature>
<dbReference type="GO" id="GO:0070507">
    <property type="term" value="P:regulation of microtubule cytoskeleton organization"/>
    <property type="evidence" value="ECO:0007669"/>
    <property type="project" value="InterPro"/>
</dbReference>
<dbReference type="VEuPathDB" id="FungiDB:H257_05419"/>
<evidence type="ECO:0000313" key="12">
    <source>
        <dbReference type="EMBL" id="RHZ28992.1"/>
    </source>
</evidence>
<sequence length="5573" mass="590393">MPNMFTLRSPATHEATLRAEMPAAAWSFLLLMLQLVTGDLAVPRPNVINSIGSVDTLQSIPLLADIVIPDGRELFIPIHIPAVALAINANGPAKVNKVSSLHANGLFGVGEVIDIDVRFTSAVDVVGTPSLRMRTGCNTPSCRIKEIQSITCSATSGKFAVSFQGQTVSNIPFNASPLKLTNYLLRLTSISAIQVTFADAGTQACTFYGTKITIQFDQVNFVSPTADGNLPSLTTDPLNLHGDTIALAHHTRSVVLTPVAIEVQKGVAPTDRDAVFVGFRTPSTLIFRYIVAYGDLSQDLDYTAPDALALNTGGSIFNSGTFIPASLILPVPGQLPAWPTGMVSSLGVNNAIALNSNIPVITSVATPTKPDGIYGQGELIEIKLTFSLPVTVVGAPVLLLATGQNVASAPVVRIESGNTVLVAQYIVNAGDFSLDLTYVDATSFILNAGDSVLRQSTTSTMPVNMTLPPNGLPGSLFNLANIVIDTTPPYIMTVSSVLPNGVYTTGDILVFSMVFSRPVYVTGTPQFQLATGSIDLCPGWFVVRVPTDGNSNVFLFPEAVDWRWLSPGSHLVRLTLQLMGLIFVVIGYFVVIAGRTYTVASVSGYKVTMVEAYVGVAVNLGTNPMSPQLSIFTRGYQYAVYTSGSTTSTLQFSYQVQHGDTSLDLAAASDVLLPTPTSSILRLSTTPTTPANLAMPIAGSAGSLVVASQLVVNTAPATVLSVSSPTRSGVYVAGSIIAIAVQFTQPVVVVGPSAPGLLTNVGENRFAIYVSGSGTSTLVFQLTVAASDSAAAVAPLSRDAMRMPNVFTSIRRKSMNPLDSAVLTLPPSAMTLGATVLVVNPMAAVVTQLVMESPEWPISSLQTGDAVIIAVTFTEPVAVSGGSPVLDLTVGKPATYVSGSTTTKLLFQYTVQYGDQVPAFDVASPDAIRLNGAAIVAVNSGASASVQLYSQLALLMSNTLPPPQPIPVDPSPFRVTGVQSWSIDGTYTVGDSLLLAVTFSDVVVATGTPQLALRTGNALGDQVAAFHSVDANVVYFVYVVQAGDATTQVVEASTSALQCSNDVGLNANPATDDAIAVSITDWSNQVVVCWSEAGKGQVRVFNNNPSMPLWTLLSGGLNVQTAANCKCSSSGTSQLVCAWEELAAAGGGATVVHVSAMTGTLSTPIWTLLSGSGLNVDLTKSASHVAIASTNVGVVLAWQEVAASSSTVLQVKFWNGNVGTPVWTAVDVSPLMSTTSNHQEAQIFYFNSRLTLVWTEVVTATRYKVRVAALVTGATSYWTLLDGNGAGLNAAMRLASKPTWAVCSAKLYIAWQDSDTLRVQVYNSVANTWAYIDGGGGLQTSPTGVGFASLACTLNGLMAAWQEIVVSSGVTLNRAVSYTAATNSWSSPTGIVMDNPLQSATSTGPALARSSQSMYIAWTERHAVNFKVQVHVALFTPDTNSWLSMTYSCLKRPGTGFAVPYALTLPGLFSQASLGDTAKLQLDTSPPVVLSITPLSPPGLYRGKDSVQSIALISTGGSSSSVVTGGGFALGYNSVVSACIAWNAAAVDVQNTINSMAGLGLAVSVTKDSAAFQHGGVQFKVTFTTPASGVHPLSVEPNGCPALMCANGVVCGKVLVNTDKALPLSLQPGYVDFEVTFSAPVQVASGGVTPVLTLSNGVAATYASGAIVQVIDVGVSSPSMVLAGGFALLYGGVPTACINVDAKADGSSFASLRYRLMELPAIATIGIASIRSRVFQNGVRHVIHFQPGTPLPLTYAPGISCAPLVGVIQTIDLVITAAVTGGSFTVALGALASATCLPVLTASADQVQAALNALTNNQVMVTVQKHPIPTGGFRFAVTFPNAHSAQATPLTATTTGCAALTCPGGACSLAVNVDYTVEVARTPSLVFRYVVQAGDVVPAVGYVSLTGDIVQRTTSSPSSSAVTPAILTLPTTLPPSGIQIDTLSTPIVMSVTSATPNGVYSQGDRIDIVLTFSQIVHVTGRPISLQLNSNGVAVYSAGSGTTSVTFQYIVGAGDTTVDLDCFSASSLQFLTPGGGINYRDPTTLALTPISTTLPIGSAANSLATLSSIVIDAVVPSIVSVVSTKPSGTYGTGEGIDFVVEFTHPVVITGTPSIALNSGGSAKFTLGGTRQLLDIGVTSAVTSGQFAVWYGDVLTECMNYNDVVMLRSKLLDVPGIGAIGLNSVTSAAFGRGQRVTIVFTSTDAHTAPLELVPVVPQHCLPLSPPTSSNSLLVGRGLDQLVTFRYTEAVSDTAAALAVTSPAIALNAGTVRRRSDRPSIDVNLALPALPATLNAIHIQGGIPSIVQAAMVTAGGTYGVGYPPLASPAYVKPGQIVFTLTFSMDVVFNGAVTIQLNTGKRAVLYAQLSPVQFAFVYTIELGDASVNLDFASVDAVVGTIVGRSTTNSQRANTLLPLLQLSGVNVVTVDPNLPAAIQSVTTSHPDGTIGAGERVTIQSTFGRPTTVLSGLNHNPLQSAMFPSVTGFQGDVYMSWSEQTSATTSVVYVAQVDNQAGFTELSPPGAGMNRLAGSNAVKSSVLVQDGFLYAAWDENDIINVAQFSGNVVTKAWTSLPFMGTNAAATNPVLATYMNTLFVVWKEGQINFHTEQSANIRVASYDSSLAPPWRFYDTAQGKVGLNLDRATDPHILAFAGHLYVAWAEFTGACFEIQVYALALNTMTFEKIPQVGYVSPTFVTSFGPVLFANTATNQLMVQWYTYPSASVQPTMHTGVVTPQYWKEIILGGALMPGASPDVVTCSGHMVVTWTLQTDHTMQVFAGRLDAAGGISQIHTINHNMNQDASSPKLACVSSVGDVALLWTEYDGFSYKLRQSTLSGGGGEQWTPHVAGLATLVLTNGLVAVNTDLSGTCARSLTYELIVPPNTPAIQHLNAVSVSVNRARIQDCTSAQVANTVLFPLATDMRSLAYTSNIAVDTSVPFVLDVSTTAASNTYGAGEIIPVVVTFSAAVTVSPSGLHGESPAWMVFQSRTASIDGLHEHKALYSAGNNTNTLTFLYTTLPTDTFALFDYMLPTSLQVDAVAGAWIRRQATYPTTDAVLTLPIPGHGHSLSRWFIAVDTTPPNVLDVTATNADGTYFPGDVIHIVVTFSLPVIVTLLEEAPPVITLALSTQPIANPSLQSTATYVSGSGTTHLTFEYVVQPLDETPLLSLFDDRPTGVGSFVKALDAPVNSIYRLASIPSTLATLECPAPGTLHSMHQNIRLDSTVPTIVGMSTTIPDGTYDIDAIVPIQIAFSAPVVVTGVPLLLLNVHSDATRGATYQSGSGTTSLVFVYRVQLGDDAWPLDHLNTNAMQLKMPLRVNPLQDPPFATVNRLSSHPILPADLTLPPLGPPPQINTPRNLIRAGHIINIRTDGVRVSQVEAAANNVVRGSTVAAGHVLELFVHFTQHVFVTGTPQLSLNVPSRATYVSGSGTEILKFVYVVAPGDVAAALELTSVLLGSSDAVNDVEGVPVPLQLPAIGTPYSLGIRYTIHISAIPPVVQIVEAIGVLPHTVLAAGDVVQLVVLFSVPVVVSGIPQLALNTGQPAVYVAGSGTNSLVFSYVVQAGNAGVLDYASATALTGNIRAYSTTPTTPAILTLAVPGTLTSLSATWSLTLNTTPPTVVDVSFAGLPDQVCTVGMDIPIQITFSYPVVVAGTPPTLALATKGNVNQNARYVGGSGTSLLHFVYTVQPGDASTALEYTHANALQASMILQFSSSPTVRARLTLPVPGSVGSLSGKSRLTVCMTCPRVVSVTGSPTGVYTAGHTLSIMVTFSEPVQFAPSPVSTTSTTAPVPIPTLNIRLAMAFERVATYTSGSGTATWTFVYPIQISDDVYPVEVANMYALYGDQVVSVARPTYVASLRLPSVGQLNSLSATSSIRIDTSPPTVVQVTTPVPDGEYGPGHVIAIDVAFSVPVVVTGTPVLRLAVLPTPRAATYEATAGATSSVVRFTYVVQPGDSVFRLDYMRVCSDRGFFDDVEGYDPTESFLPCLPLGTISALDLNGGSIKAAATIPMVDANVALPAVSPWPAMRYLRSDYSVAYNKTVSQTIPQQPSERSVCAFDQEDRQFHILSNGVPNHVAPMGFVPAAYMFELPRFPTMTWTRDRPVGLVGVMLNGIPFNNSIESVSTGGDLCDGYPLYKQSATSPIALDECNGVYGPDGVYRYYLNPASIESTGTFIPCFKGYVPMHLGRAVAVDYTFVGGIEGFTPINLQDLVVFPQNRENSIWLNAASVSVTTTATTVIVTSTGLPDGPLGLFPNALNSNSVLPQNYQFRIPRSPVKAGTRTPLPSGAAVGVLLNGIPLYNTIDTDGNSLLDPRIVRHLVLDKCNGYVDATGAYRYYAPPDCLLDALNERPGDPSPLIGFAFDGFPIYGRFDESGNVPTDLDRCNGRTNQAGMYQYHVTDTPPYTLGCFTGVVPPSTLPFYRSLATSSAISIKSSPPYIVDITTLKAPGSYVAGETIDFRVLWSDPVAVTGAPTLSLAVVHNTTQVAAIATYDSTTSTPTTTVFLYVVGPQEFIADLSVQSPTALQLPTAAASIKRAATVPTLDAILTCPVATLGSRYLLSSFHSIVWMESSDPNLRIPNSIQSVANVQVNLRGLYHPDAQDLAVSLMHNDVRARLFDPIPMSGYHFGRPRDATAWRMDVEDAASSIGADYAFVATSLGVNLALSGIATQSSTFGPTSSANKAIDGIRSAYFSMVSVTGPVAVDGTFQLRVGTCTTPPVSVGAVAMRQDERLFGESFQAKLEACTGQVTVLRSAADRMGGYAWTVTFVEDVGSIALMDVVHATQATLETSVTTLWDSTANVWYSFQTAVPGELYGDTLYPCYVMVFDTLSALTFETVQDALAAAVWSRWVETAQVEATIVLPPHTIGQYIRIQHNSPQYLSVAEVEVYAERYHSLAEYFEGSPVASQAYDSNVVWAPEVSLQLAFGGQSARGDWSLVLQDRRASVAVGTVKDAYPLQGQGGLSEWQLVVTNTAGTTTTHYLPMVATISTIPKYGDLLVDVRESETDHLDSEGNAYLDPSEARQYLSTYWPGYLFLDAFVQYRILQDTIDTYALYGRLKVYGQQGQHRWIAETCEGAVCVMPPTHYELYTSMSVAAPQHLLDKTRTVAYVPSPGFVGMDTFTFSTQLNNHDAPGLVRIQVLHCRDPTCTQLERASAKADSDQKAYKLQKTKLEQQLKMSEHRVKAKEALVDRLQVKLQQVTDKDAAAKSRPRQVFRDIHMREPRRTSAADVKSLELIAMYEHDRDKMAGEIRSLQSQVQELCCDVRDKENVLLRQSSNGLPKHREDAFVERLEAARLEQEQSARKLRQQEALIQDKVAKIDADLRASKQVVADLRDENANLHLEVQSRPSIRDYKATQRRVMLLERQLHDQQVAVTHANTLDDLRQYMGTAELIYRDKQNAKLHLNRLSTLPKEACLEVMQDICRQLDLTDVTLIGPSVAKLISVVHAVPRMEKFIRDVCACVQPSPAIPLEKVVPTLTKWKQNLDQLESLQEVFLFVNEMNNALASIKEALNLRKSNLRTALQQTPSTRPTNTSESYVVTSKSDVVGVAAVRQQHLTLTKLKQVLGAQSTDELVPRATR</sequence>
<keyword evidence="7" id="KW-0206">Cytoskeleton</keyword>
<dbReference type="EMBL" id="QUTH01001857">
    <property type="protein sequence ID" value="RHZ28992.1"/>
    <property type="molecule type" value="Genomic_DNA"/>
</dbReference>
<accession>A0A3R6Y0L7</accession>
<evidence type="ECO:0000256" key="6">
    <source>
        <dbReference type="ARBA" id="ARBA00023054"/>
    </source>
</evidence>
<evidence type="ECO:0000256" key="10">
    <source>
        <dbReference type="SAM" id="SignalP"/>
    </source>
</evidence>
<dbReference type="GO" id="GO:0005813">
    <property type="term" value="C:centrosome"/>
    <property type="evidence" value="ECO:0007669"/>
    <property type="project" value="UniProtKB-SubCell"/>
</dbReference>
<dbReference type="InterPro" id="IPR025924">
    <property type="entry name" value="YHYH_dom"/>
</dbReference>
<comment type="subunit">
    <text evidence="2">Directly interacts with tubulin-gamma; this interaction determines centrosomal localization.</text>
</comment>
<proteinExistence type="predicted"/>
<dbReference type="InterPro" id="IPR037692">
    <property type="entry name" value="CEP70"/>
</dbReference>
<evidence type="ECO:0000256" key="5">
    <source>
        <dbReference type="ARBA" id="ARBA00022803"/>
    </source>
</evidence>